<keyword evidence="2" id="KW-1185">Reference proteome</keyword>
<organism evidence="1 2">
    <name type="scientific">Edwardsiella phage pEt-SU</name>
    <dbReference type="NCBI Taxonomy" id="2562142"/>
    <lineage>
        <taxon>Viruses</taxon>
        <taxon>Duplodnaviria</taxon>
        <taxon>Heunggongvirae</taxon>
        <taxon>Uroviricota</taxon>
        <taxon>Caudoviricetes</taxon>
        <taxon>Chimalliviridae</taxon>
        <taxon>Petsuvirus</taxon>
        <taxon>Petsuvirus pEtSU</taxon>
    </lineage>
</organism>
<dbReference type="EMBL" id="MK689364">
    <property type="protein sequence ID" value="QBZ70669.1"/>
    <property type="molecule type" value="Genomic_DNA"/>
</dbReference>
<dbReference type="Proteomes" id="UP000297195">
    <property type="component" value="Segment"/>
</dbReference>
<evidence type="ECO:0000313" key="1">
    <source>
        <dbReference type="EMBL" id="QBZ70669.1"/>
    </source>
</evidence>
<gene>
    <name evidence="1" type="ORF">pETSU_088</name>
</gene>
<accession>A0A4D6DYB7</accession>
<sequence>MNKLFPIANKTTRHLFVDPALARPSFISGEGYVSGEMTSFIKPGKVPNLALLCQPEDVKFTVTEEPSVDTMKVTDILFGAFNSDNQWTVCLLREVKAQLAKDGPARSVLDGHVVINPDHNSVVDGITGEPVNLGDEPVMIPIDLLYERGTRGLTLKPVEGVGIDTGKPQILGIKLDLDWIDSKSV</sequence>
<protein>
    <submittedName>
        <fullName evidence="1">Uncharacterized protein</fullName>
    </submittedName>
</protein>
<evidence type="ECO:0000313" key="2">
    <source>
        <dbReference type="Proteomes" id="UP000297195"/>
    </source>
</evidence>
<name>A0A4D6DYB7_9CAUD</name>
<proteinExistence type="predicted"/>
<reference evidence="1 2" key="1">
    <citation type="submission" date="2019-03" db="EMBL/GenBank/DDBJ databases">
        <authorList>
            <person name="Kim S.G."/>
            <person name="Park S.C."/>
        </authorList>
    </citation>
    <scope>NUCLEOTIDE SEQUENCE [LARGE SCALE GENOMIC DNA]</scope>
</reference>